<organism evidence="1 2">
    <name type="scientific">Haematococcus lacustris</name>
    <name type="common">Green alga</name>
    <name type="synonym">Haematococcus pluvialis</name>
    <dbReference type="NCBI Taxonomy" id="44745"/>
    <lineage>
        <taxon>Eukaryota</taxon>
        <taxon>Viridiplantae</taxon>
        <taxon>Chlorophyta</taxon>
        <taxon>core chlorophytes</taxon>
        <taxon>Chlorophyceae</taxon>
        <taxon>CS clade</taxon>
        <taxon>Chlamydomonadales</taxon>
        <taxon>Haematococcaceae</taxon>
        <taxon>Haematococcus</taxon>
    </lineage>
</organism>
<sequence length="69" mass="7395">MPMYTTASSATGIHDVTPRPIVLQREKAAIINTGYNQNGGYMAGYGGRRWGQRGGGPGCVGPLEWARNE</sequence>
<evidence type="ECO:0000313" key="1">
    <source>
        <dbReference type="EMBL" id="GFH26014.1"/>
    </source>
</evidence>
<accession>A0A6A0A2F8</accession>
<gene>
    <name evidence="1" type="ORF">HaLaN_24084</name>
</gene>
<protein>
    <submittedName>
        <fullName evidence="1">Uncharacterized protein</fullName>
    </submittedName>
</protein>
<reference evidence="1 2" key="1">
    <citation type="submission" date="2020-02" db="EMBL/GenBank/DDBJ databases">
        <title>Draft genome sequence of Haematococcus lacustris strain NIES-144.</title>
        <authorList>
            <person name="Morimoto D."/>
            <person name="Nakagawa S."/>
            <person name="Yoshida T."/>
            <person name="Sawayama S."/>
        </authorList>
    </citation>
    <scope>NUCLEOTIDE SEQUENCE [LARGE SCALE GENOMIC DNA]</scope>
    <source>
        <strain evidence="1 2">NIES-144</strain>
    </source>
</reference>
<dbReference type="Proteomes" id="UP000485058">
    <property type="component" value="Unassembled WGS sequence"/>
</dbReference>
<dbReference type="AlphaFoldDB" id="A0A6A0A2F8"/>
<dbReference type="EMBL" id="BLLF01002990">
    <property type="protein sequence ID" value="GFH26014.1"/>
    <property type="molecule type" value="Genomic_DNA"/>
</dbReference>
<proteinExistence type="predicted"/>
<evidence type="ECO:0000313" key="2">
    <source>
        <dbReference type="Proteomes" id="UP000485058"/>
    </source>
</evidence>
<keyword evidence="2" id="KW-1185">Reference proteome</keyword>
<comment type="caution">
    <text evidence="1">The sequence shown here is derived from an EMBL/GenBank/DDBJ whole genome shotgun (WGS) entry which is preliminary data.</text>
</comment>
<name>A0A6A0A2F8_HAELA</name>